<keyword evidence="8" id="KW-0902">Two-component regulatory system</keyword>
<evidence type="ECO:0000313" key="11">
    <source>
        <dbReference type="EMBL" id="TDX49215.1"/>
    </source>
</evidence>
<keyword evidence="7 11" id="KW-0067">ATP-binding</keyword>
<dbReference type="Pfam" id="PF00005">
    <property type="entry name" value="ABC_tran"/>
    <property type="match status" value="1"/>
</dbReference>
<proteinExistence type="predicted"/>
<name>A0A4R8GT59_9FIRM</name>
<evidence type="ECO:0000256" key="2">
    <source>
        <dbReference type="ARBA" id="ARBA00012438"/>
    </source>
</evidence>
<dbReference type="SMART" id="SM00387">
    <property type="entry name" value="HATPase_c"/>
    <property type="match status" value="1"/>
</dbReference>
<gene>
    <name evidence="11" type="ORF">C7959_11936</name>
</gene>
<dbReference type="GO" id="GO:0004673">
    <property type="term" value="F:protein histidine kinase activity"/>
    <property type="evidence" value="ECO:0007669"/>
    <property type="project" value="UniProtKB-EC"/>
</dbReference>
<organism evidence="11 12">
    <name type="scientific">Orenia marismortui</name>
    <dbReference type="NCBI Taxonomy" id="46469"/>
    <lineage>
        <taxon>Bacteria</taxon>
        <taxon>Bacillati</taxon>
        <taxon>Bacillota</taxon>
        <taxon>Clostridia</taxon>
        <taxon>Halanaerobiales</taxon>
        <taxon>Halobacteroidaceae</taxon>
        <taxon>Orenia</taxon>
    </lineage>
</organism>
<dbReference type="SUPFAM" id="SSF55874">
    <property type="entry name" value="ATPase domain of HSP90 chaperone/DNA topoisomerase II/histidine kinase"/>
    <property type="match status" value="1"/>
</dbReference>
<evidence type="ECO:0000256" key="7">
    <source>
        <dbReference type="ARBA" id="ARBA00022840"/>
    </source>
</evidence>
<keyword evidence="5" id="KW-0547">Nucleotide-binding</keyword>
<dbReference type="STRING" id="926561.GCA_000379025_00086"/>
<dbReference type="SUPFAM" id="SSF52540">
    <property type="entry name" value="P-loop containing nucleoside triphosphate hydrolases"/>
    <property type="match status" value="1"/>
</dbReference>
<keyword evidence="3" id="KW-0597">Phosphoprotein</keyword>
<reference evidence="11 12" key="1">
    <citation type="submission" date="2019-03" db="EMBL/GenBank/DDBJ databases">
        <title>Subsurface microbial communities from deep shales in Ohio and West Virginia, USA.</title>
        <authorList>
            <person name="Wrighton K."/>
        </authorList>
    </citation>
    <scope>NUCLEOTIDE SEQUENCE [LARGE SCALE GENOMIC DNA]</scope>
    <source>
        <strain evidence="11 12">MSL 6dP</strain>
    </source>
</reference>
<dbReference type="InterPro" id="IPR003018">
    <property type="entry name" value="GAF"/>
</dbReference>
<dbReference type="Gene3D" id="3.30.565.10">
    <property type="entry name" value="Histidine kinase-like ATPase, C-terminal domain"/>
    <property type="match status" value="1"/>
</dbReference>
<evidence type="ECO:0000256" key="5">
    <source>
        <dbReference type="ARBA" id="ARBA00022741"/>
    </source>
</evidence>
<evidence type="ECO:0000256" key="1">
    <source>
        <dbReference type="ARBA" id="ARBA00000085"/>
    </source>
</evidence>
<dbReference type="EMBL" id="SOEG01000019">
    <property type="protein sequence ID" value="TDX49215.1"/>
    <property type="molecule type" value="Genomic_DNA"/>
</dbReference>
<evidence type="ECO:0000259" key="10">
    <source>
        <dbReference type="PROSITE" id="PS50893"/>
    </source>
</evidence>
<dbReference type="Pfam" id="PF02518">
    <property type="entry name" value="HATPase_c"/>
    <property type="match status" value="1"/>
</dbReference>
<dbReference type="EC" id="2.7.13.3" evidence="2"/>
<dbReference type="Pfam" id="PF07568">
    <property type="entry name" value="HisKA_2"/>
    <property type="match status" value="1"/>
</dbReference>
<evidence type="ECO:0000259" key="9">
    <source>
        <dbReference type="PROSITE" id="PS50109"/>
    </source>
</evidence>
<dbReference type="AlphaFoldDB" id="A0A4R8GT59"/>
<dbReference type="SUPFAM" id="SSF55781">
    <property type="entry name" value="GAF domain-like"/>
    <property type="match status" value="1"/>
</dbReference>
<dbReference type="Gene3D" id="3.40.50.300">
    <property type="entry name" value="P-loop containing nucleotide triphosphate hydrolases"/>
    <property type="match status" value="1"/>
</dbReference>
<dbReference type="InterPro" id="IPR036890">
    <property type="entry name" value="HATPase_C_sf"/>
</dbReference>
<sequence>MDQAIFKINNLYCSDFEGHSISNINLDLYSGEVHGLVIENSSASELFIKSIATYLKGDSLSASFGQSSLKKIIGSLEFKSKLIDRVVDHKLSEIDFLLKKSPLVSSFSVAENLFGLEYPTKKYFNLINWKKVNNLAKEILEQYNFDLDYKEKVDNLSTEEKKLVAIIKVFLNKPEVIIMNEATDKLSAKSTSKIYGLISSYKKNGGSIIYITQRWEEALRVSDRISIIANGQFKGTLAADEAKKCPKKLFSLLVDYNYREIQSSCSDEREILDAVFKATEFLTSEYELRDVLILLAKEVSKVMNADGCIINLIDESTNALIDNFEFKRKKYLEASLTRKSILNISKENNIYYSNAREKDFDSLFKKNNKVRTIICIPLLIRSHVSGIIQIFYEDFYLHSEDESKYLSTFARQAALAIEDTRLMGRSALLQESHHRIKNNLQAIVNLVSLQKNFIAENSKKSVDDILDNIILRIKSIAVVHDILSKDKFGRSITNLKTLIKIIVRFVNLDQKVKVKLDLEDIFIAYNKASSIALIVNELVSNCLKHAFTDKSVAKIKIKCKRLEDVVLLVIKDNGVGLDGDFKLENTESLGLSIVHSIISNEFNGRVNFSNLKEGTEVRIKLPIESISLGS</sequence>
<comment type="caution">
    <text evidence="11">The sequence shown here is derived from an EMBL/GenBank/DDBJ whole genome shotgun (WGS) entry which is preliminary data.</text>
</comment>
<evidence type="ECO:0000256" key="8">
    <source>
        <dbReference type="ARBA" id="ARBA00023012"/>
    </source>
</evidence>
<dbReference type="GO" id="GO:0000160">
    <property type="term" value="P:phosphorelay signal transduction system"/>
    <property type="evidence" value="ECO:0007669"/>
    <property type="project" value="UniProtKB-KW"/>
</dbReference>
<dbReference type="PROSITE" id="PS50109">
    <property type="entry name" value="HIS_KIN"/>
    <property type="match status" value="1"/>
</dbReference>
<evidence type="ECO:0000313" key="12">
    <source>
        <dbReference type="Proteomes" id="UP000295832"/>
    </source>
</evidence>
<keyword evidence="6" id="KW-0418">Kinase</keyword>
<protein>
    <recommendedName>
        <fullName evidence="2">histidine kinase</fullName>
        <ecNumber evidence="2">2.7.13.3</ecNumber>
    </recommendedName>
</protein>
<dbReference type="InterPro" id="IPR003594">
    <property type="entry name" value="HATPase_dom"/>
</dbReference>
<dbReference type="InterPro" id="IPR029016">
    <property type="entry name" value="GAF-like_dom_sf"/>
</dbReference>
<evidence type="ECO:0000256" key="4">
    <source>
        <dbReference type="ARBA" id="ARBA00022679"/>
    </source>
</evidence>
<dbReference type="PROSITE" id="PS50893">
    <property type="entry name" value="ABC_TRANSPORTER_2"/>
    <property type="match status" value="1"/>
</dbReference>
<dbReference type="InterPro" id="IPR027417">
    <property type="entry name" value="P-loop_NTPase"/>
</dbReference>
<keyword evidence="12" id="KW-1185">Reference proteome</keyword>
<feature type="domain" description="Histidine kinase" evidence="9">
    <location>
        <begin position="431"/>
        <end position="625"/>
    </location>
</feature>
<evidence type="ECO:0000256" key="6">
    <source>
        <dbReference type="ARBA" id="ARBA00022777"/>
    </source>
</evidence>
<feature type="domain" description="ABC transporter" evidence="10">
    <location>
        <begin position="6"/>
        <end position="255"/>
    </location>
</feature>
<dbReference type="PANTHER" id="PTHR41523:SF8">
    <property type="entry name" value="ETHYLENE RESPONSE SENSOR PROTEIN"/>
    <property type="match status" value="1"/>
</dbReference>
<comment type="catalytic activity">
    <reaction evidence="1">
        <text>ATP + protein L-histidine = ADP + protein N-phospho-L-histidine.</text>
        <dbReference type="EC" id="2.7.13.3"/>
    </reaction>
</comment>
<keyword evidence="4" id="KW-0808">Transferase</keyword>
<dbReference type="Pfam" id="PF13492">
    <property type="entry name" value="GAF_3"/>
    <property type="match status" value="1"/>
</dbReference>
<dbReference type="Proteomes" id="UP000295832">
    <property type="component" value="Unassembled WGS sequence"/>
</dbReference>
<evidence type="ECO:0000256" key="3">
    <source>
        <dbReference type="ARBA" id="ARBA00022553"/>
    </source>
</evidence>
<dbReference type="GO" id="GO:0005524">
    <property type="term" value="F:ATP binding"/>
    <property type="evidence" value="ECO:0007669"/>
    <property type="project" value="UniProtKB-KW"/>
</dbReference>
<dbReference type="GO" id="GO:0016887">
    <property type="term" value="F:ATP hydrolysis activity"/>
    <property type="evidence" value="ECO:0007669"/>
    <property type="project" value="InterPro"/>
</dbReference>
<dbReference type="PANTHER" id="PTHR41523">
    <property type="entry name" value="TWO-COMPONENT SYSTEM SENSOR PROTEIN"/>
    <property type="match status" value="1"/>
</dbReference>
<dbReference type="Gene3D" id="3.30.450.40">
    <property type="match status" value="1"/>
</dbReference>
<dbReference type="InterPro" id="IPR011495">
    <property type="entry name" value="Sig_transdc_His_kin_sub2_dim/P"/>
</dbReference>
<accession>A0A4R8GT59</accession>
<dbReference type="InterPro" id="IPR003439">
    <property type="entry name" value="ABC_transporter-like_ATP-bd"/>
</dbReference>
<dbReference type="RefSeq" id="WP_134117417.1">
    <property type="nucleotide sequence ID" value="NZ_SOEG01000019.1"/>
</dbReference>
<dbReference type="InterPro" id="IPR005467">
    <property type="entry name" value="His_kinase_dom"/>
</dbReference>